<name>A0A2S5R9B1_9PROT</name>
<dbReference type="EMBL" id="PHHC01000082">
    <property type="protein sequence ID" value="PPE03792.1"/>
    <property type="molecule type" value="Genomic_DNA"/>
</dbReference>
<gene>
    <name evidence="3" type="ORF">HCUR_00807</name>
</gene>
<dbReference type="Proteomes" id="UP000239425">
    <property type="component" value="Unassembled WGS sequence"/>
</dbReference>
<dbReference type="Pfam" id="PF13462">
    <property type="entry name" value="Thioredoxin_4"/>
    <property type="match status" value="1"/>
</dbReference>
<dbReference type="OrthoDB" id="8478320at2"/>
<feature type="transmembrane region" description="Helical" evidence="1">
    <location>
        <begin position="7"/>
        <end position="27"/>
    </location>
</feature>
<feature type="domain" description="Thioredoxin-like fold" evidence="2">
    <location>
        <begin position="68"/>
        <end position="207"/>
    </location>
</feature>
<dbReference type="Gene3D" id="3.40.30.10">
    <property type="entry name" value="Glutaredoxin"/>
    <property type="match status" value="1"/>
</dbReference>
<keyword evidence="1" id="KW-0472">Membrane</keyword>
<keyword evidence="4" id="KW-1185">Reference proteome</keyword>
<accession>A0A2S5R9B1</accession>
<comment type="caution">
    <text evidence="3">The sequence shown here is derived from an EMBL/GenBank/DDBJ whole genome shotgun (WGS) entry which is preliminary data.</text>
</comment>
<dbReference type="InterPro" id="IPR036249">
    <property type="entry name" value="Thioredoxin-like_sf"/>
</dbReference>
<keyword evidence="1" id="KW-0812">Transmembrane</keyword>
<evidence type="ECO:0000256" key="1">
    <source>
        <dbReference type="SAM" id="Phobius"/>
    </source>
</evidence>
<dbReference type="AlphaFoldDB" id="A0A2S5R9B1"/>
<evidence type="ECO:0000313" key="4">
    <source>
        <dbReference type="Proteomes" id="UP000239425"/>
    </source>
</evidence>
<dbReference type="RefSeq" id="WP_129591896.1">
    <property type="nucleotide sequence ID" value="NZ_PHHC01000082.1"/>
</dbReference>
<dbReference type="InterPro" id="IPR012336">
    <property type="entry name" value="Thioredoxin-like_fold"/>
</dbReference>
<evidence type="ECO:0000313" key="3">
    <source>
        <dbReference type="EMBL" id="PPE03792.1"/>
    </source>
</evidence>
<organism evidence="3 4">
    <name type="scientific">Holospora curviuscula</name>
    <dbReference type="NCBI Taxonomy" id="1082868"/>
    <lineage>
        <taxon>Bacteria</taxon>
        <taxon>Pseudomonadati</taxon>
        <taxon>Pseudomonadota</taxon>
        <taxon>Alphaproteobacteria</taxon>
        <taxon>Holosporales</taxon>
        <taxon>Holosporaceae</taxon>
        <taxon>Holospora</taxon>
    </lineage>
</organism>
<sequence length="238" mass="27363">MRLHTKTILGMGLSVVCMGIGVYVNYWTSSASKRDDIYAQEAIQENYIKTAFPKVKGEFYTSFQSLDEEKAPYTLIAFTSLACHVCSTFHRITFQKIQASPAYTSGALRVIFVEYPADRISFFASGYVWASKSPDQARNRLMDTQESWGEYNRNLKSAAKIEAEQLKKIQNILKTTKTLSQKKLTVLFEKKMEAQKVFGITDVPFFVLYQPNKPKGKRIKTHVGVMEWDMLYSWLEIR</sequence>
<dbReference type="SUPFAM" id="SSF52833">
    <property type="entry name" value="Thioredoxin-like"/>
    <property type="match status" value="1"/>
</dbReference>
<proteinExistence type="predicted"/>
<protein>
    <recommendedName>
        <fullName evidence="2">Thioredoxin-like fold domain-containing protein</fullName>
    </recommendedName>
</protein>
<keyword evidence="1" id="KW-1133">Transmembrane helix</keyword>
<evidence type="ECO:0000259" key="2">
    <source>
        <dbReference type="Pfam" id="PF13462"/>
    </source>
</evidence>
<reference evidence="3 4" key="1">
    <citation type="submission" date="2017-11" db="EMBL/GenBank/DDBJ databases">
        <title>Comparative genomic analysis of Holospora spp., intranuclear symbionts of paramecia.</title>
        <authorList>
            <person name="Garushyants S.K."/>
            <person name="Beliavskaya A."/>
            <person name="Malko D.B."/>
            <person name="Logacheva M.D."/>
            <person name="Rautian M.S."/>
            <person name="Gelfand M.S."/>
        </authorList>
    </citation>
    <scope>NUCLEOTIDE SEQUENCE [LARGE SCALE GENOMIC DNA]</scope>
    <source>
        <strain evidence="4">02AZ16</strain>
    </source>
</reference>